<reference evidence="5 6" key="1">
    <citation type="journal article" date="2012" name="J. Bacteriol.">
        <title>Genome sequence of an alkane-degrading bacterium, Alcanivorax pacificus type strain W11-5, isolated from deep sea sediment.</title>
        <authorList>
            <person name="Lai Q."/>
            <person name="Shao Z."/>
        </authorList>
    </citation>
    <scope>NUCLEOTIDE SEQUENCE [LARGE SCALE GENOMIC DNA]</scope>
    <source>
        <strain evidence="5 6">W11-5</strain>
    </source>
</reference>
<dbReference type="EMBL" id="CP004387">
    <property type="protein sequence ID" value="AJD48910.1"/>
    <property type="molecule type" value="Genomic_DNA"/>
</dbReference>
<keyword evidence="6" id="KW-1185">Reference proteome</keyword>
<dbReference type="EC" id="3.1.2.4" evidence="2"/>
<evidence type="ECO:0000256" key="3">
    <source>
        <dbReference type="ARBA" id="ARBA00022801"/>
    </source>
</evidence>
<evidence type="ECO:0000256" key="2">
    <source>
        <dbReference type="ARBA" id="ARBA00011915"/>
    </source>
</evidence>
<evidence type="ECO:0000313" key="5">
    <source>
        <dbReference type="EMBL" id="AJD48910.1"/>
    </source>
</evidence>
<dbReference type="Pfam" id="PF16113">
    <property type="entry name" value="ECH_2"/>
    <property type="match status" value="1"/>
</dbReference>
<sequence length="366" mass="40716">MSDSVLFEERPCESGKKVGIARLNAPRSLNSLSRTMIGLLYEKLIDWEHDDAIACVWLEGEGERAFCAGGDIVEMYRSMTPVGERNPFIEDYFAAEYRLDHLLHVYEKPVICWGHGVVMGGGMGLMQGASQRVVTEKSKLAMPEITIGLYPDVGGSWFLNRAPGKTGLFAGLTGVHLNAADALFMGLADVFIHADRREAVLDSLALLSLSGDETLDTALVHRCLREAASPSLPASNVREHFDQINQACDRATLPEVAEALRRLKDGGEWLHRAASTFERGCAQTAWLVWEQLRRAKHLSIAEVFRLEWCMSVQCAMHPDFREGVRALLIEKDGSPQFRYAQVNEVPREYVEGFFDSPAPTHPLADL</sequence>
<dbReference type="RefSeq" id="WP_008738758.1">
    <property type="nucleotide sequence ID" value="NZ_CP004387.1"/>
</dbReference>
<dbReference type="PANTHER" id="PTHR43176">
    <property type="entry name" value="3-HYDROXYISOBUTYRYL-COA HYDROLASE-RELATED"/>
    <property type="match status" value="1"/>
</dbReference>
<feature type="domain" description="Enoyl-CoA hydratase/isomerase" evidence="4">
    <location>
        <begin position="18"/>
        <end position="354"/>
    </location>
</feature>
<dbReference type="InterPro" id="IPR032259">
    <property type="entry name" value="HIBYL-CoA-H"/>
</dbReference>
<evidence type="ECO:0000313" key="6">
    <source>
        <dbReference type="Proteomes" id="UP000006764"/>
    </source>
</evidence>
<organism evidence="5 6">
    <name type="scientific">Isoalcanivorax pacificus W11-5</name>
    <dbReference type="NCBI Taxonomy" id="391936"/>
    <lineage>
        <taxon>Bacteria</taxon>
        <taxon>Pseudomonadati</taxon>
        <taxon>Pseudomonadota</taxon>
        <taxon>Gammaproteobacteria</taxon>
        <taxon>Oceanospirillales</taxon>
        <taxon>Alcanivoracaceae</taxon>
        <taxon>Isoalcanivorax</taxon>
    </lineage>
</organism>
<dbReference type="InterPro" id="IPR045004">
    <property type="entry name" value="ECH_dom"/>
</dbReference>
<dbReference type="SUPFAM" id="SSF52096">
    <property type="entry name" value="ClpP/crotonase"/>
    <property type="match status" value="1"/>
</dbReference>
<dbReference type="Proteomes" id="UP000006764">
    <property type="component" value="Chromosome"/>
</dbReference>
<dbReference type="InterPro" id="IPR029045">
    <property type="entry name" value="ClpP/crotonase-like_dom_sf"/>
</dbReference>
<gene>
    <name evidence="5" type="ORF">S7S_12490</name>
</gene>
<comment type="catalytic activity">
    <reaction evidence="1">
        <text>3-hydroxy-2-methylpropanoyl-CoA + H2O = 3-hydroxy-2-methylpropanoate + CoA + H(+)</text>
        <dbReference type="Rhea" id="RHEA:20888"/>
        <dbReference type="ChEBI" id="CHEBI:11805"/>
        <dbReference type="ChEBI" id="CHEBI:15377"/>
        <dbReference type="ChEBI" id="CHEBI:15378"/>
        <dbReference type="ChEBI" id="CHEBI:57287"/>
        <dbReference type="ChEBI" id="CHEBI:57340"/>
        <dbReference type="EC" id="3.1.2.4"/>
    </reaction>
</comment>
<dbReference type="PANTHER" id="PTHR43176:SF3">
    <property type="entry name" value="3-HYDROXYISOBUTYRYL-COA HYDROLASE, MITOCHONDRIAL"/>
    <property type="match status" value="1"/>
</dbReference>
<accession>A0A0B4XQ78</accession>
<evidence type="ECO:0000256" key="1">
    <source>
        <dbReference type="ARBA" id="ARBA00001709"/>
    </source>
</evidence>
<name>A0A0B4XQ78_9GAMM</name>
<dbReference type="Gene3D" id="3.90.226.10">
    <property type="entry name" value="2-enoyl-CoA Hydratase, Chain A, domain 1"/>
    <property type="match status" value="1"/>
</dbReference>
<keyword evidence="3" id="KW-0378">Hydrolase</keyword>
<dbReference type="HOGENOM" id="CLU_009834_22_1_6"/>
<dbReference type="GO" id="GO:0003860">
    <property type="term" value="F:3-hydroxyisobutyryl-CoA hydrolase activity"/>
    <property type="evidence" value="ECO:0007669"/>
    <property type="project" value="UniProtKB-EC"/>
</dbReference>
<dbReference type="AlphaFoldDB" id="A0A0B4XQ78"/>
<dbReference type="OrthoDB" id="9790967at2"/>
<dbReference type="NCBIfam" id="NF004127">
    <property type="entry name" value="PRK05617.1"/>
    <property type="match status" value="1"/>
</dbReference>
<dbReference type="GO" id="GO:0005829">
    <property type="term" value="C:cytosol"/>
    <property type="evidence" value="ECO:0007669"/>
    <property type="project" value="TreeGrafter"/>
</dbReference>
<dbReference type="CDD" id="cd06558">
    <property type="entry name" value="crotonase-like"/>
    <property type="match status" value="1"/>
</dbReference>
<dbReference type="KEGG" id="apac:S7S_12490"/>
<dbReference type="GO" id="GO:0006574">
    <property type="term" value="P:L-valine catabolic process"/>
    <property type="evidence" value="ECO:0007669"/>
    <property type="project" value="TreeGrafter"/>
</dbReference>
<proteinExistence type="predicted"/>
<evidence type="ECO:0000259" key="4">
    <source>
        <dbReference type="Pfam" id="PF16113"/>
    </source>
</evidence>
<protein>
    <recommendedName>
        <fullName evidence="2">3-hydroxyisobutyryl-CoA hydrolase</fullName>
        <ecNumber evidence="2">3.1.2.4</ecNumber>
    </recommendedName>
</protein>
<dbReference type="STRING" id="391936.S7S_12490"/>